<dbReference type="Gene3D" id="3.50.50.60">
    <property type="entry name" value="FAD/NAD(P)-binding domain"/>
    <property type="match status" value="1"/>
</dbReference>
<dbReference type="RefSeq" id="XP_040661433.1">
    <property type="nucleotide sequence ID" value="XM_040800550.1"/>
</dbReference>
<evidence type="ECO:0000256" key="2">
    <source>
        <dbReference type="ARBA" id="ARBA00022827"/>
    </source>
</evidence>
<evidence type="ECO:0000256" key="5">
    <source>
        <dbReference type="SAM" id="MobiDB-lite"/>
    </source>
</evidence>
<keyword evidence="8" id="KW-1185">Reference proteome</keyword>
<reference evidence="7 8" key="1">
    <citation type="journal article" date="2016" name="Sci. Rep.">
        <title>Insights into Adaptations to a Near-Obligate Nematode Endoparasitic Lifestyle from the Finished Genome of Drechmeria coniospora.</title>
        <authorList>
            <person name="Zhang L."/>
            <person name="Zhou Z."/>
            <person name="Guo Q."/>
            <person name="Fokkens L."/>
            <person name="Miskei M."/>
            <person name="Pocsi I."/>
            <person name="Zhang W."/>
            <person name="Chen M."/>
            <person name="Wang L."/>
            <person name="Sun Y."/>
            <person name="Donzelli B.G."/>
            <person name="Gibson D.M."/>
            <person name="Nelson D.R."/>
            <person name="Luo J.G."/>
            <person name="Rep M."/>
            <person name="Liu H."/>
            <person name="Yang S."/>
            <person name="Wang J."/>
            <person name="Krasnoff S.B."/>
            <person name="Xu Y."/>
            <person name="Molnar I."/>
            <person name="Lin M."/>
        </authorList>
    </citation>
    <scope>NUCLEOTIDE SEQUENCE [LARGE SCALE GENOMIC DNA]</scope>
    <source>
        <strain evidence="7 8">ARSEF 6962</strain>
    </source>
</reference>
<feature type="domain" description="FAD-binding" evidence="6">
    <location>
        <begin position="221"/>
        <end position="458"/>
    </location>
</feature>
<dbReference type="SUPFAM" id="SSF51905">
    <property type="entry name" value="FAD/NAD(P)-binding domain"/>
    <property type="match status" value="1"/>
</dbReference>
<dbReference type="STRING" id="98403.A0A151GYC5"/>
<keyword evidence="2" id="KW-0274">FAD</keyword>
<accession>A0A151GYC5</accession>
<keyword evidence="1" id="KW-0285">Flavoprotein</keyword>
<dbReference type="PANTHER" id="PTHR46972:SF1">
    <property type="entry name" value="FAD DEPENDENT OXIDOREDUCTASE DOMAIN-CONTAINING PROTEIN"/>
    <property type="match status" value="1"/>
</dbReference>
<evidence type="ECO:0000259" key="6">
    <source>
        <dbReference type="Pfam" id="PF01494"/>
    </source>
</evidence>
<evidence type="ECO:0000256" key="1">
    <source>
        <dbReference type="ARBA" id="ARBA00022630"/>
    </source>
</evidence>
<dbReference type="PRINTS" id="PR00420">
    <property type="entry name" value="RNGMNOXGNASE"/>
</dbReference>
<dbReference type="AlphaFoldDB" id="A0A151GYC5"/>
<dbReference type="Proteomes" id="UP000076580">
    <property type="component" value="Chromosome 01"/>
</dbReference>
<dbReference type="Pfam" id="PF01494">
    <property type="entry name" value="FAD_binding_3"/>
    <property type="match status" value="2"/>
</dbReference>
<dbReference type="GO" id="GO:0071949">
    <property type="term" value="F:FAD binding"/>
    <property type="evidence" value="ECO:0007669"/>
    <property type="project" value="InterPro"/>
</dbReference>
<evidence type="ECO:0000256" key="4">
    <source>
        <dbReference type="ARBA" id="ARBA00023033"/>
    </source>
</evidence>
<evidence type="ECO:0000313" key="8">
    <source>
        <dbReference type="Proteomes" id="UP000076580"/>
    </source>
</evidence>
<evidence type="ECO:0000313" key="7">
    <source>
        <dbReference type="EMBL" id="KYK62081.1"/>
    </source>
</evidence>
<sequence length="626" mass="67315">MHESSTGARRLSILKQENAQATVGITKPNWTVPPILCGWFGATEYLLYCTETEYGGLELVLPVLRTYENGVQNVHKVQYDNGRNRLVAAGAAQGLAAVTGAPTSGPRRRRRTRETRGRCTRSSFTPRAPALVDARQVHSELVHPDSSCPHRRNAVSDADSAVPSLTAPMDIRSSGNDAHKSRHVASSSRQSFVPSPSSHLITASSPPSTYTSEYSMPRPSIAIVGAGPAGLCLGALLHKEGIPFTIYELRQKPTEEALSTPSGMLDLHQESGLAAIRACGLWDRFLPLTADCGEDDVIIAKDGTVVHRDDGGITYRPEIARNSLAHLLLSATPPAAVRWAHKLLAATRTREGRIRLDFGPDGTSEHDFVVGADGAWSKVRPLLTDVKPQYGGISFNTLHILRVTENHPELTSMIGPGSCMILGDAKGLFTHRCTNDSVSLYVAVADDDERHWADQTRQLSLAELKNLLLSSPSLFASWGELNKKLIASACDGEVELSGPLAPPLKPLYMLPVGHRWEAKAGVALVGDAAHLMMPWAGEGVNLALWDALDLAAAITGAWRASSDDASFSDALTTRVADFDNRMFARTKKAAEETLSNAQLIFGENGAQALADLMASFGPRPPDAVVA</sequence>
<feature type="region of interest" description="Disordered" evidence="5">
    <location>
        <begin position="98"/>
        <end position="213"/>
    </location>
</feature>
<dbReference type="GO" id="GO:0004497">
    <property type="term" value="F:monooxygenase activity"/>
    <property type="evidence" value="ECO:0007669"/>
    <property type="project" value="UniProtKB-KW"/>
</dbReference>
<protein>
    <submittedName>
        <fullName evidence="7">Salicylate hydroxylase</fullName>
    </submittedName>
</protein>
<feature type="compositionally biased region" description="Low complexity" evidence="5">
    <location>
        <begin position="186"/>
        <end position="213"/>
    </location>
</feature>
<comment type="caution">
    <text evidence="7">The sequence shown here is derived from an EMBL/GenBank/DDBJ whole genome shotgun (WGS) entry which is preliminary data.</text>
</comment>
<dbReference type="GeneID" id="63715869"/>
<keyword evidence="3" id="KW-0560">Oxidoreductase</keyword>
<keyword evidence="4" id="KW-0503">Monooxygenase</keyword>
<evidence type="ECO:0000256" key="3">
    <source>
        <dbReference type="ARBA" id="ARBA00023002"/>
    </source>
</evidence>
<name>A0A151GYC5_DRECN</name>
<dbReference type="EMBL" id="LAYC01000001">
    <property type="protein sequence ID" value="KYK62081.1"/>
    <property type="molecule type" value="Genomic_DNA"/>
</dbReference>
<organism evidence="7 8">
    <name type="scientific">Drechmeria coniospora</name>
    <name type="common">Nematophagous fungus</name>
    <name type="synonym">Meria coniospora</name>
    <dbReference type="NCBI Taxonomy" id="98403"/>
    <lineage>
        <taxon>Eukaryota</taxon>
        <taxon>Fungi</taxon>
        <taxon>Dikarya</taxon>
        <taxon>Ascomycota</taxon>
        <taxon>Pezizomycotina</taxon>
        <taxon>Sordariomycetes</taxon>
        <taxon>Hypocreomycetidae</taxon>
        <taxon>Hypocreales</taxon>
        <taxon>Ophiocordycipitaceae</taxon>
        <taxon>Drechmeria</taxon>
    </lineage>
</organism>
<gene>
    <name evidence="7" type="ORF">DCS_03226</name>
</gene>
<dbReference type="FunCoup" id="A0A151GYC5">
    <property type="interactions" value="696"/>
</dbReference>
<dbReference type="PANTHER" id="PTHR46972">
    <property type="entry name" value="MONOOXYGENASE ASQM-RELATED"/>
    <property type="match status" value="1"/>
</dbReference>
<proteinExistence type="predicted"/>
<feature type="domain" description="FAD-binding" evidence="6">
    <location>
        <begin position="521"/>
        <end position="559"/>
    </location>
</feature>
<dbReference type="InParanoid" id="A0A151GYC5"/>
<dbReference type="InterPro" id="IPR036188">
    <property type="entry name" value="FAD/NAD-bd_sf"/>
</dbReference>
<dbReference type="InterPro" id="IPR002938">
    <property type="entry name" value="FAD-bd"/>
</dbReference>